<dbReference type="InterPro" id="IPR058366">
    <property type="entry name" value="DUF8053"/>
</dbReference>
<dbReference type="AlphaFoldDB" id="A0A8T5C624"/>
<dbReference type="Proteomes" id="UP000678484">
    <property type="component" value="Unassembled WGS sequence"/>
</dbReference>
<dbReference type="Proteomes" id="UP000679371">
    <property type="component" value="Unassembled WGS sequence"/>
</dbReference>
<feature type="domain" description="DUF8053" evidence="1">
    <location>
        <begin position="2"/>
        <end position="55"/>
    </location>
</feature>
<evidence type="ECO:0000259" key="1">
    <source>
        <dbReference type="Pfam" id="PF26227"/>
    </source>
</evidence>
<dbReference type="Proteomes" id="UP000676028">
    <property type="component" value="Unassembled WGS sequence"/>
</dbReference>
<dbReference type="EMBL" id="JAERQW010000043">
    <property type="protein sequence ID" value="MBS8130141.1"/>
    <property type="molecule type" value="Genomic_DNA"/>
</dbReference>
<evidence type="ECO:0000313" key="5">
    <source>
        <dbReference type="EMBL" id="MBS8134006.1"/>
    </source>
</evidence>
<dbReference type="EMBL" id="JAERQX010000043">
    <property type="protein sequence ID" value="MBS8134006.1"/>
    <property type="molecule type" value="Genomic_DNA"/>
</dbReference>
<evidence type="ECO:0000313" key="4">
    <source>
        <dbReference type="EMBL" id="MBS8130141.1"/>
    </source>
</evidence>
<comment type="caution">
    <text evidence="2">The sequence shown here is derived from an EMBL/GenBank/DDBJ whole genome shotgun (WGS) entry which is preliminary data.</text>
</comment>
<gene>
    <name evidence="2" type="ORF">JK351_19215</name>
    <name evidence="5" type="ORF">JK352_19180</name>
    <name evidence="4" type="ORF">JK353_19185</name>
    <name evidence="3" type="ORF">JK354_19175</name>
</gene>
<proteinExistence type="predicted"/>
<dbReference type="EMBL" id="JAERQU010000043">
    <property type="protein sequence ID" value="MBS8121263.1"/>
    <property type="molecule type" value="Genomic_DNA"/>
</dbReference>
<dbReference type="RefSeq" id="WP_013035468.1">
    <property type="nucleotide sequence ID" value="NZ_JAERQU010000043.1"/>
</dbReference>
<dbReference type="Pfam" id="PF26227">
    <property type="entry name" value="DUF8053"/>
    <property type="match status" value="1"/>
</dbReference>
<reference evidence="2" key="1">
    <citation type="journal article" date="2021" name="Nat. Microbiol.">
        <title>Cell division in the archaeon Haloferax volcanii relies on two FtsZ proteins with distinct functions in division ring assembly and constriction.</title>
        <authorList>
            <person name="Liao Y."/>
            <person name="Ithurbide S."/>
            <person name="Evenhuis C."/>
            <person name="Loewe J."/>
            <person name="Duggin I.G."/>
        </authorList>
    </citation>
    <scope>NUCLEOTIDE SEQUENCE</scope>
    <source>
        <strain evidence="2">H98</strain>
        <strain evidence="5">ID112 - delta_ftsZ1_delta_ftsZ2</strain>
        <strain evidence="3">ID76 - delta_ftsZ1</strain>
        <strain evidence="4">ID77 - delta_ftsZ2</strain>
    </source>
</reference>
<evidence type="ECO:0000313" key="3">
    <source>
        <dbReference type="EMBL" id="MBS8126271.1"/>
    </source>
</evidence>
<evidence type="ECO:0000313" key="2">
    <source>
        <dbReference type="EMBL" id="MBS8121263.1"/>
    </source>
</evidence>
<organism evidence="2 6">
    <name type="scientific">Haloferax volcanii</name>
    <name type="common">Halobacterium volcanii</name>
    <dbReference type="NCBI Taxonomy" id="2246"/>
    <lineage>
        <taxon>Archaea</taxon>
        <taxon>Methanobacteriati</taxon>
        <taxon>Methanobacteriota</taxon>
        <taxon>Stenosarchaea group</taxon>
        <taxon>Halobacteria</taxon>
        <taxon>Halobacteriales</taxon>
        <taxon>Haloferacaceae</taxon>
        <taxon>Haloferax</taxon>
    </lineage>
</organism>
<evidence type="ECO:0000313" key="6">
    <source>
        <dbReference type="Proteomes" id="UP000679371"/>
    </source>
</evidence>
<dbReference type="EMBL" id="JAERQV010000042">
    <property type="protein sequence ID" value="MBS8126271.1"/>
    <property type="molecule type" value="Genomic_DNA"/>
</dbReference>
<dbReference type="GeneID" id="31787464"/>
<sequence length="68" mass="7609">MFRKLRNHDGTPLIALDKNELEMDGVLENGTAPEGKQMHVQRLDEGVYVVRNVTDGGIAELPESIPHR</sequence>
<dbReference type="Proteomes" id="UP000679789">
    <property type="component" value="Unassembled WGS sequence"/>
</dbReference>
<protein>
    <recommendedName>
        <fullName evidence="1">DUF8053 domain-containing protein</fullName>
    </recommendedName>
</protein>
<accession>A0A8T5C624</accession>
<name>A0A8T5C624_HALVO</name>